<dbReference type="Pfam" id="PF00528">
    <property type="entry name" value="BPD_transp_1"/>
    <property type="match status" value="1"/>
</dbReference>
<feature type="domain" description="ABC transmembrane type-1" evidence="8">
    <location>
        <begin position="88"/>
        <end position="278"/>
    </location>
</feature>
<evidence type="ECO:0000256" key="5">
    <source>
        <dbReference type="ARBA" id="ARBA00022989"/>
    </source>
</evidence>
<dbReference type="InterPro" id="IPR000515">
    <property type="entry name" value="MetI-like"/>
</dbReference>
<dbReference type="Gene3D" id="1.10.3720.10">
    <property type="entry name" value="MetI-like"/>
    <property type="match status" value="1"/>
</dbReference>
<accession>A0A326URM4</accession>
<dbReference type="SUPFAM" id="SSF161098">
    <property type="entry name" value="MetI-like"/>
    <property type="match status" value="1"/>
</dbReference>
<dbReference type="CDD" id="cd06261">
    <property type="entry name" value="TM_PBP2"/>
    <property type="match status" value="1"/>
</dbReference>
<evidence type="ECO:0000313" key="9">
    <source>
        <dbReference type="EMBL" id="PZW33047.1"/>
    </source>
</evidence>
<feature type="transmembrane region" description="Helical" evidence="7">
    <location>
        <begin position="255"/>
        <end position="278"/>
    </location>
</feature>
<feature type="transmembrane region" description="Helical" evidence="7">
    <location>
        <begin position="87"/>
        <end position="112"/>
    </location>
</feature>
<reference evidence="9 10" key="1">
    <citation type="submission" date="2018-06" db="EMBL/GenBank/DDBJ databases">
        <title>Genomic Encyclopedia of Archaeal and Bacterial Type Strains, Phase II (KMG-II): from individual species to whole genera.</title>
        <authorList>
            <person name="Goeker M."/>
        </authorList>
    </citation>
    <scope>NUCLEOTIDE SEQUENCE [LARGE SCALE GENOMIC DNA]</scope>
    <source>
        <strain evidence="9 10">ATCC BAA-1881</strain>
    </source>
</reference>
<proteinExistence type="inferred from homology"/>
<evidence type="ECO:0000256" key="6">
    <source>
        <dbReference type="ARBA" id="ARBA00023136"/>
    </source>
</evidence>
<keyword evidence="2 7" id="KW-0813">Transport</keyword>
<dbReference type="OrthoDB" id="9794684at2"/>
<protein>
    <submittedName>
        <fullName evidence="9">Carbohydrate ABC transporter membrane protein 2 (CUT1 family)</fullName>
    </submittedName>
</protein>
<keyword evidence="4 7" id="KW-0812">Transmembrane</keyword>
<evidence type="ECO:0000313" key="10">
    <source>
        <dbReference type="Proteomes" id="UP000248806"/>
    </source>
</evidence>
<dbReference type="Proteomes" id="UP000248806">
    <property type="component" value="Unassembled WGS sequence"/>
</dbReference>
<evidence type="ECO:0000256" key="3">
    <source>
        <dbReference type="ARBA" id="ARBA00022475"/>
    </source>
</evidence>
<keyword evidence="3" id="KW-1003">Cell membrane</keyword>
<comment type="subcellular location">
    <subcellularLocation>
        <location evidence="1 7">Cell membrane</location>
        <topology evidence="1 7">Multi-pass membrane protein</topology>
    </subcellularLocation>
</comment>
<evidence type="ECO:0000259" key="8">
    <source>
        <dbReference type="PROSITE" id="PS50928"/>
    </source>
</evidence>
<dbReference type="AlphaFoldDB" id="A0A326URM4"/>
<sequence>MSAVLSEAPRVGASKRRVTFKKVLDNVGVRILLIVMSILFLIPLYWTVVTALKQDQELAVYPPTLIPHVWAWENFSKALDIMPYGTYFMNSVLITSLNIIGALISGMLVAYGFACINWPGRDKVFYVVLATIFLPTPITLIPLFDMFASLGWVNTYLPLVVPAFFGSSFNVFLLRQFLLQIPREMMEAARIDGANELQILFRVVFPMARPALAVVAILVGIGVWNDFMGPLIYIQDDSLRPLAIGLQFFQSAHDIQYNLLMAASLMVLVPVIIFFLFFQRHFIKGVVVGSIK</sequence>
<keyword evidence="10" id="KW-1185">Reference proteome</keyword>
<name>A0A326URM4_THEHA</name>
<keyword evidence="5 7" id="KW-1133">Transmembrane helix</keyword>
<dbReference type="InterPro" id="IPR035906">
    <property type="entry name" value="MetI-like_sf"/>
</dbReference>
<gene>
    <name evidence="9" type="ORF">EI42_01597</name>
</gene>
<evidence type="ECO:0000256" key="2">
    <source>
        <dbReference type="ARBA" id="ARBA00022448"/>
    </source>
</evidence>
<dbReference type="PANTHER" id="PTHR43744:SF12">
    <property type="entry name" value="ABC TRANSPORTER PERMEASE PROTEIN MG189-RELATED"/>
    <property type="match status" value="1"/>
</dbReference>
<comment type="similarity">
    <text evidence="7">Belongs to the binding-protein-dependent transport system permease family.</text>
</comment>
<dbReference type="PROSITE" id="PS50928">
    <property type="entry name" value="ABC_TM1"/>
    <property type="match status" value="1"/>
</dbReference>
<dbReference type="RefSeq" id="WP_111320610.1">
    <property type="nucleotide sequence ID" value="NZ_BIFX01000001.1"/>
</dbReference>
<dbReference type="GO" id="GO:0055085">
    <property type="term" value="P:transmembrane transport"/>
    <property type="evidence" value="ECO:0007669"/>
    <property type="project" value="InterPro"/>
</dbReference>
<dbReference type="GO" id="GO:0005886">
    <property type="term" value="C:plasma membrane"/>
    <property type="evidence" value="ECO:0007669"/>
    <property type="project" value="UniProtKB-SubCell"/>
</dbReference>
<dbReference type="EMBL" id="QKUF01000003">
    <property type="protein sequence ID" value="PZW33047.1"/>
    <property type="molecule type" value="Genomic_DNA"/>
</dbReference>
<comment type="caution">
    <text evidence="9">The sequence shown here is derived from an EMBL/GenBank/DDBJ whole genome shotgun (WGS) entry which is preliminary data.</text>
</comment>
<feature type="transmembrane region" description="Helical" evidence="7">
    <location>
        <begin position="27"/>
        <end position="46"/>
    </location>
</feature>
<feature type="transmembrane region" description="Helical" evidence="7">
    <location>
        <begin position="124"/>
        <end position="144"/>
    </location>
</feature>
<keyword evidence="6 7" id="KW-0472">Membrane</keyword>
<dbReference type="PANTHER" id="PTHR43744">
    <property type="entry name" value="ABC TRANSPORTER PERMEASE PROTEIN MG189-RELATED-RELATED"/>
    <property type="match status" value="1"/>
</dbReference>
<feature type="transmembrane region" description="Helical" evidence="7">
    <location>
        <begin position="156"/>
        <end position="178"/>
    </location>
</feature>
<evidence type="ECO:0000256" key="4">
    <source>
        <dbReference type="ARBA" id="ARBA00022692"/>
    </source>
</evidence>
<organism evidence="9 10">
    <name type="scientific">Thermosporothrix hazakensis</name>
    <dbReference type="NCBI Taxonomy" id="644383"/>
    <lineage>
        <taxon>Bacteria</taxon>
        <taxon>Bacillati</taxon>
        <taxon>Chloroflexota</taxon>
        <taxon>Ktedonobacteria</taxon>
        <taxon>Ktedonobacterales</taxon>
        <taxon>Thermosporotrichaceae</taxon>
        <taxon>Thermosporothrix</taxon>
    </lineage>
</organism>
<feature type="transmembrane region" description="Helical" evidence="7">
    <location>
        <begin position="199"/>
        <end position="224"/>
    </location>
</feature>
<evidence type="ECO:0000256" key="7">
    <source>
        <dbReference type="RuleBase" id="RU363032"/>
    </source>
</evidence>
<evidence type="ECO:0000256" key="1">
    <source>
        <dbReference type="ARBA" id="ARBA00004651"/>
    </source>
</evidence>